<feature type="domain" description="Calcineurin-like phosphoesterase" evidence="1">
    <location>
        <begin position="81"/>
        <end position="340"/>
    </location>
</feature>
<evidence type="ECO:0000259" key="1">
    <source>
        <dbReference type="Pfam" id="PF00149"/>
    </source>
</evidence>
<dbReference type="Gene3D" id="3.60.21.10">
    <property type="match status" value="1"/>
</dbReference>
<proteinExistence type="predicted"/>
<comment type="caution">
    <text evidence="2">The sequence shown here is derived from an EMBL/GenBank/DDBJ whole genome shotgun (WGS) entry which is preliminary data.</text>
</comment>
<name>A0AA37VCL4_9BACT</name>
<dbReference type="Proteomes" id="UP001161325">
    <property type="component" value="Unassembled WGS sequence"/>
</dbReference>
<gene>
    <name evidence="2" type="ORF">rosag_43210</name>
</gene>
<sequence>MRLPLDIAATSVSTAPAARVTPAGTRLPRSESPSVRPIARSTVRRAVQHALALACITVGASCRPRIPPALGAEPLGDVQTTVLLIGDAGDPGRHARAGAEPVLRALARAASERADRTTVVFLGDNVYDDGVPPEEGSPGHARAESILRRQLTAEDGIPPVVRRIFVPGNHDWNDHGRRRDPRGADRVRAQRDVLRRLDGSGAATLSPPASCPGPEVHDVGPRLRLVALDSEWWLQPGGGAGACTESGVPHDSASSVDALRAATATAGDRHVVVVAHHPLLTGGEHGGHCTRWLSLCSIKRLFSGGNWQDTPSRANARMRQAITAALRDRPALLYAAGHDHTLQVLRGTGGSAPAARYLAVSGAGIYGNQSQVKCLDESLAAIRAPGFMRLDVRADGSARLTVLTVDRDGNATERARVWLTRDDSSTTPCGR</sequence>
<dbReference type="Pfam" id="PF00149">
    <property type="entry name" value="Metallophos"/>
    <property type="match status" value="1"/>
</dbReference>
<dbReference type="GO" id="GO:0016787">
    <property type="term" value="F:hydrolase activity"/>
    <property type="evidence" value="ECO:0007669"/>
    <property type="project" value="InterPro"/>
</dbReference>
<dbReference type="InterPro" id="IPR029052">
    <property type="entry name" value="Metallo-depent_PP-like"/>
</dbReference>
<dbReference type="InterPro" id="IPR004843">
    <property type="entry name" value="Calcineurin-like_PHP"/>
</dbReference>
<dbReference type="SUPFAM" id="SSF56300">
    <property type="entry name" value="Metallo-dependent phosphatases"/>
    <property type="match status" value="1"/>
</dbReference>
<dbReference type="EMBL" id="BRXS01000007">
    <property type="protein sequence ID" value="GLC27808.1"/>
    <property type="molecule type" value="Genomic_DNA"/>
</dbReference>
<evidence type="ECO:0000313" key="3">
    <source>
        <dbReference type="Proteomes" id="UP001161325"/>
    </source>
</evidence>
<protein>
    <recommendedName>
        <fullName evidence="1">Calcineurin-like phosphoesterase domain-containing protein</fullName>
    </recommendedName>
</protein>
<accession>A0AA37VCL4</accession>
<dbReference type="AlphaFoldDB" id="A0AA37VCL4"/>
<evidence type="ECO:0000313" key="2">
    <source>
        <dbReference type="EMBL" id="GLC27808.1"/>
    </source>
</evidence>
<organism evidence="2 3">
    <name type="scientific">Roseisolibacter agri</name>
    <dbReference type="NCBI Taxonomy" id="2014610"/>
    <lineage>
        <taxon>Bacteria</taxon>
        <taxon>Pseudomonadati</taxon>
        <taxon>Gemmatimonadota</taxon>
        <taxon>Gemmatimonadia</taxon>
        <taxon>Gemmatimonadales</taxon>
        <taxon>Gemmatimonadaceae</taxon>
        <taxon>Roseisolibacter</taxon>
    </lineage>
</organism>
<keyword evidence="3" id="KW-1185">Reference proteome</keyword>
<reference evidence="2" key="1">
    <citation type="submission" date="2022-08" db="EMBL/GenBank/DDBJ databases">
        <title>Draft genome sequencing of Roseisolibacter agri AW1220.</title>
        <authorList>
            <person name="Tobiishi Y."/>
            <person name="Tonouchi A."/>
        </authorList>
    </citation>
    <scope>NUCLEOTIDE SEQUENCE</scope>
    <source>
        <strain evidence="2">AW1220</strain>
    </source>
</reference>